<dbReference type="HOGENOM" id="CLU_3059539_0_0_9"/>
<name>Q8RAY8_CALS4</name>
<keyword evidence="2" id="KW-1185">Reference proteome</keyword>
<sequence length="53" mass="6215">MIIDNRYKPIYNERDNMAGRILVYEWSFLIIDGILRKTREIGSVGITIMKKIG</sequence>
<proteinExistence type="predicted"/>
<protein>
    <submittedName>
        <fullName evidence="1">Uncharacterized protein</fullName>
    </submittedName>
</protein>
<dbReference type="Proteomes" id="UP000000555">
    <property type="component" value="Chromosome"/>
</dbReference>
<evidence type="ECO:0000313" key="2">
    <source>
        <dbReference type="Proteomes" id="UP000000555"/>
    </source>
</evidence>
<dbReference type="KEGG" id="tte:TTE1041"/>
<reference evidence="1 2" key="1">
    <citation type="journal article" date="2002" name="Genome Res.">
        <title>A complete sequence of the T. tengcongensis genome.</title>
        <authorList>
            <person name="Bao Q."/>
            <person name="Tian Y."/>
            <person name="Li W."/>
            <person name="Xu Z."/>
            <person name="Xuan Z."/>
            <person name="Hu S."/>
            <person name="Dong W."/>
            <person name="Yang J."/>
            <person name="Chen Y."/>
            <person name="Xue Y."/>
            <person name="Xu Y."/>
            <person name="Lai X."/>
            <person name="Huang L."/>
            <person name="Dong X."/>
            <person name="Ma Y."/>
            <person name="Ling L."/>
            <person name="Tan H."/>
            <person name="Chen R."/>
            <person name="Wang J."/>
            <person name="Yu J."/>
            <person name="Yang H."/>
        </authorList>
    </citation>
    <scope>NUCLEOTIDE SEQUENCE [LARGE SCALE GENOMIC DNA]</scope>
    <source>
        <strain evidence="2">DSM 15242 / JCM 11007 / NBRC 100824 / MB4</strain>
    </source>
</reference>
<accession>Q8RAY8</accession>
<gene>
    <name evidence="1" type="ordered locus">TTE1041</name>
</gene>
<dbReference type="AlphaFoldDB" id="Q8RAY8"/>
<evidence type="ECO:0000313" key="1">
    <source>
        <dbReference type="EMBL" id="AAM24294.1"/>
    </source>
</evidence>
<organism evidence="1 2">
    <name type="scientific">Caldanaerobacter subterraneus subsp. tengcongensis (strain DSM 15242 / JCM 11007 / NBRC 100824 / MB4)</name>
    <name type="common">Thermoanaerobacter tengcongensis</name>
    <dbReference type="NCBI Taxonomy" id="273068"/>
    <lineage>
        <taxon>Bacteria</taxon>
        <taxon>Bacillati</taxon>
        <taxon>Bacillota</taxon>
        <taxon>Clostridia</taxon>
        <taxon>Thermoanaerobacterales</taxon>
        <taxon>Thermoanaerobacteraceae</taxon>
        <taxon>Caldanaerobacter</taxon>
    </lineage>
</organism>
<dbReference type="EMBL" id="AE008691">
    <property type="protein sequence ID" value="AAM24294.1"/>
    <property type="molecule type" value="Genomic_DNA"/>
</dbReference>